<dbReference type="InterPro" id="IPR013766">
    <property type="entry name" value="Thioredoxin_domain"/>
</dbReference>
<dbReference type="GO" id="GO:0015035">
    <property type="term" value="F:protein-disulfide reductase activity"/>
    <property type="evidence" value="ECO:0007669"/>
    <property type="project" value="TreeGrafter"/>
</dbReference>
<dbReference type="SUPFAM" id="SSF52833">
    <property type="entry name" value="Thioredoxin-like"/>
    <property type="match status" value="1"/>
</dbReference>
<dbReference type="EMBL" id="HBET01000752">
    <property type="protein sequence ID" value="CAD8556206.1"/>
    <property type="molecule type" value="Transcribed_RNA"/>
</dbReference>
<feature type="region of interest" description="Disordered" evidence="1">
    <location>
        <begin position="229"/>
        <end position="250"/>
    </location>
</feature>
<dbReference type="GO" id="GO:0005829">
    <property type="term" value="C:cytosol"/>
    <property type="evidence" value="ECO:0007669"/>
    <property type="project" value="TreeGrafter"/>
</dbReference>
<evidence type="ECO:0000256" key="1">
    <source>
        <dbReference type="SAM" id="MobiDB-lite"/>
    </source>
</evidence>
<dbReference type="InterPro" id="IPR011990">
    <property type="entry name" value="TPR-like_helical_dom_sf"/>
</dbReference>
<evidence type="ECO:0000313" key="3">
    <source>
        <dbReference type="EMBL" id="CAD8556206.1"/>
    </source>
</evidence>
<gene>
    <name evidence="3" type="ORF">CROE0942_LOCUS539</name>
</gene>
<dbReference type="PANTHER" id="PTHR45663:SF11">
    <property type="entry name" value="GEO12009P1"/>
    <property type="match status" value="1"/>
</dbReference>
<dbReference type="PROSITE" id="PS51352">
    <property type="entry name" value="THIOREDOXIN_2"/>
    <property type="match status" value="1"/>
</dbReference>
<dbReference type="Gene3D" id="1.25.40.10">
    <property type="entry name" value="Tetratricopeptide repeat domain"/>
    <property type="match status" value="1"/>
</dbReference>
<dbReference type="GO" id="GO:0045454">
    <property type="term" value="P:cell redox homeostasis"/>
    <property type="evidence" value="ECO:0007669"/>
    <property type="project" value="TreeGrafter"/>
</dbReference>
<dbReference type="Pfam" id="PF14561">
    <property type="entry name" value="TPR_20"/>
    <property type="match status" value="1"/>
</dbReference>
<accession>A0A7S0P708</accession>
<dbReference type="PANTHER" id="PTHR45663">
    <property type="entry name" value="GEO12009P1"/>
    <property type="match status" value="1"/>
</dbReference>
<organism evidence="3">
    <name type="scientific">Cafeteria roenbergensis</name>
    <name type="common">Marine flagellate</name>
    <dbReference type="NCBI Taxonomy" id="33653"/>
    <lineage>
        <taxon>Eukaryota</taxon>
        <taxon>Sar</taxon>
        <taxon>Stramenopiles</taxon>
        <taxon>Bigyra</taxon>
        <taxon>Opalozoa</taxon>
        <taxon>Bicosoecida</taxon>
        <taxon>Cafeteriaceae</taxon>
        <taxon>Cafeteria</taxon>
    </lineage>
</organism>
<name>A0A7S0P708_CAFRO</name>
<sequence>MASRLARVSAAAARACGVRAAAPARTVAGTAARAGAALAHPGARTFSVAPALRDPSAGPQAAGSGPAGGAFAPIVDVTKDTFEREVVNSPVPVIVDAWAPWCGPCKQLGPMLERLVAGSQGKLRLAKVNVDEEKQLAGALRVQSIPAVFGVVGGRVVDTFVGVVPPERMTDFVNKLADAAAKGPQAPGKSELAQRMEAAEDMLFSTMRAVTGRGEKEGWPVKPWLAAARQQAERGEDLPAPPTDLPKGVPTDLPTITAVVEDAVRMFTAIADAVHAGLSTPSPPQAEDVAAGATAAILLARCHLATGEAELALATLDKHAATITQATNTDSGFEDRAAKARSDAVAAAQLEGLEGKLGDLKVAAAAVPLSAEALNALVEALKAADQPEAAINFLLEAIKLARKEGRDDDVGTAKTALFAAFDSLGAHPAVTAGRRQLGRLLF</sequence>
<evidence type="ECO:0000259" key="2">
    <source>
        <dbReference type="PROSITE" id="PS51352"/>
    </source>
</evidence>
<dbReference type="AlphaFoldDB" id="A0A7S0P708"/>
<dbReference type="Pfam" id="PF00085">
    <property type="entry name" value="Thioredoxin"/>
    <property type="match status" value="1"/>
</dbReference>
<reference evidence="3" key="1">
    <citation type="submission" date="2021-01" db="EMBL/GenBank/DDBJ databases">
        <authorList>
            <person name="Corre E."/>
            <person name="Pelletier E."/>
            <person name="Niang G."/>
            <person name="Scheremetjew M."/>
            <person name="Finn R."/>
            <person name="Kale V."/>
            <person name="Holt S."/>
            <person name="Cochrane G."/>
            <person name="Meng A."/>
            <person name="Brown T."/>
            <person name="Cohen L."/>
        </authorList>
    </citation>
    <scope>NUCLEOTIDE SEQUENCE</scope>
    <source>
        <strain evidence="3">E4-10</strain>
    </source>
</reference>
<protein>
    <recommendedName>
        <fullName evidence="2">Thioredoxin domain-containing protein</fullName>
    </recommendedName>
</protein>
<proteinExistence type="predicted"/>
<dbReference type="GO" id="GO:0006950">
    <property type="term" value="P:response to stress"/>
    <property type="evidence" value="ECO:0007669"/>
    <property type="project" value="UniProtKB-ARBA"/>
</dbReference>
<dbReference type="CDD" id="cd02947">
    <property type="entry name" value="TRX_family"/>
    <property type="match status" value="1"/>
</dbReference>
<dbReference type="InterPro" id="IPR036249">
    <property type="entry name" value="Thioredoxin-like_sf"/>
</dbReference>
<feature type="domain" description="Thioredoxin" evidence="2">
    <location>
        <begin position="66"/>
        <end position="178"/>
    </location>
</feature>
<dbReference type="Gene3D" id="3.40.30.10">
    <property type="entry name" value="Glutaredoxin"/>
    <property type="match status" value="1"/>
</dbReference>